<dbReference type="EMBL" id="CAFBLJ010000042">
    <property type="protein sequence ID" value="CAB4869999.1"/>
    <property type="molecule type" value="Genomic_DNA"/>
</dbReference>
<accession>A0A6J6VGQ0</accession>
<dbReference type="Gene3D" id="3.20.20.30">
    <property type="entry name" value="Luciferase-like domain"/>
    <property type="match status" value="1"/>
</dbReference>
<evidence type="ECO:0000256" key="1">
    <source>
        <dbReference type="ARBA" id="ARBA00023002"/>
    </source>
</evidence>
<dbReference type="EMBL" id="CAEZZP010000044">
    <property type="protein sequence ID" value="CAB4771571.1"/>
    <property type="molecule type" value="Genomic_DNA"/>
</dbReference>
<evidence type="ECO:0000259" key="3">
    <source>
        <dbReference type="Pfam" id="PF00296"/>
    </source>
</evidence>
<dbReference type="PANTHER" id="PTHR30137">
    <property type="entry name" value="LUCIFERASE-LIKE MONOOXYGENASE"/>
    <property type="match status" value="1"/>
</dbReference>
<dbReference type="EMBL" id="CAFBPS010000167">
    <property type="protein sequence ID" value="CAB5036336.1"/>
    <property type="molecule type" value="Genomic_DNA"/>
</dbReference>
<keyword evidence="1" id="KW-0560">Oxidoreductase</keyword>
<dbReference type="Pfam" id="PF00296">
    <property type="entry name" value="Bac_luciferase"/>
    <property type="match status" value="1"/>
</dbReference>
<dbReference type="EMBL" id="CAEZYH010000063">
    <property type="protein sequence ID" value="CAB4724724.1"/>
    <property type="molecule type" value="Genomic_DNA"/>
</dbReference>
<dbReference type="InterPro" id="IPR036661">
    <property type="entry name" value="Luciferase-like_sf"/>
</dbReference>
<evidence type="ECO:0000313" key="6">
    <source>
        <dbReference type="EMBL" id="CAB4869999.1"/>
    </source>
</evidence>
<dbReference type="AlphaFoldDB" id="A0A6J6VGQ0"/>
<dbReference type="GO" id="GO:0005829">
    <property type="term" value="C:cytosol"/>
    <property type="evidence" value="ECO:0007669"/>
    <property type="project" value="TreeGrafter"/>
</dbReference>
<dbReference type="InterPro" id="IPR011251">
    <property type="entry name" value="Luciferase-like_dom"/>
</dbReference>
<dbReference type="SUPFAM" id="SSF51679">
    <property type="entry name" value="Bacterial luciferase-like"/>
    <property type="match status" value="1"/>
</dbReference>
<sequence>MIIMRYDLRIPPAGSPAHGVTASGQYTACLEQVRWADRIGLDMVVLSEHHGTDDGFMPAPMTLAAAVAASTKRIGINISAALVIMHDPVRLAEQIATVDLIAKGRMSVICGTGYRQEEFEMAGLEFKNRFSALEESVSVMRQAWTGEYFNYRGRQVKVRPLPHTAGGPMLLMGGSTPVAARRAARLRCFFSAATDDQAVADAYNEECAKEGFQGFIMLPQKAPGFVHVSDDPERDWVRLAPYVLHEAQSYGEWQRPGQSSVVHVHDAESIESVRASGVYAIVTPDECVALAKKFGMLTMHPLMGGIPPELAQESLDRLERDVLPILRPSGDA</sequence>
<evidence type="ECO:0000313" key="4">
    <source>
        <dbReference type="EMBL" id="CAB4724724.1"/>
    </source>
</evidence>
<evidence type="ECO:0000313" key="8">
    <source>
        <dbReference type="EMBL" id="CAB5036336.1"/>
    </source>
</evidence>
<evidence type="ECO:0000256" key="2">
    <source>
        <dbReference type="ARBA" id="ARBA00023033"/>
    </source>
</evidence>
<evidence type="ECO:0000313" key="5">
    <source>
        <dbReference type="EMBL" id="CAB4771571.1"/>
    </source>
</evidence>
<reference evidence="5" key="1">
    <citation type="submission" date="2020-05" db="EMBL/GenBank/DDBJ databases">
        <authorList>
            <person name="Chiriac C."/>
            <person name="Salcher M."/>
            <person name="Ghai R."/>
            <person name="Kavagutti S V."/>
        </authorList>
    </citation>
    <scope>NUCLEOTIDE SEQUENCE</scope>
</reference>
<dbReference type="PANTHER" id="PTHR30137:SF8">
    <property type="entry name" value="BLR5498 PROTEIN"/>
    <property type="match status" value="1"/>
</dbReference>
<proteinExistence type="predicted"/>
<feature type="domain" description="Luciferase-like" evidence="3">
    <location>
        <begin position="17"/>
        <end position="273"/>
    </location>
</feature>
<keyword evidence="2" id="KW-0503">Monooxygenase</keyword>
<organism evidence="5">
    <name type="scientific">freshwater metagenome</name>
    <dbReference type="NCBI Taxonomy" id="449393"/>
    <lineage>
        <taxon>unclassified sequences</taxon>
        <taxon>metagenomes</taxon>
        <taxon>ecological metagenomes</taxon>
    </lineage>
</organism>
<dbReference type="InterPro" id="IPR050766">
    <property type="entry name" value="Bact_Lucif_Oxidored"/>
</dbReference>
<name>A0A6J6VGQ0_9ZZZZ</name>
<gene>
    <name evidence="4" type="ORF">UFOPK2658_01315</name>
    <name evidence="5" type="ORF">UFOPK2880_00850</name>
    <name evidence="6" type="ORF">UFOPK3304_00943</name>
    <name evidence="7" type="ORF">UFOPK3494_01792</name>
    <name evidence="8" type="ORF">UFOPK4134_01604</name>
</gene>
<dbReference type="EMBL" id="CAFBMF010000191">
    <property type="protein sequence ID" value="CAB4915668.1"/>
    <property type="molecule type" value="Genomic_DNA"/>
</dbReference>
<dbReference type="GO" id="GO:0016705">
    <property type="term" value="F:oxidoreductase activity, acting on paired donors, with incorporation or reduction of molecular oxygen"/>
    <property type="evidence" value="ECO:0007669"/>
    <property type="project" value="InterPro"/>
</dbReference>
<evidence type="ECO:0000313" key="7">
    <source>
        <dbReference type="EMBL" id="CAB4915668.1"/>
    </source>
</evidence>
<protein>
    <submittedName>
        <fullName evidence="5">Unannotated protein</fullName>
    </submittedName>
</protein>
<dbReference type="GO" id="GO:0004497">
    <property type="term" value="F:monooxygenase activity"/>
    <property type="evidence" value="ECO:0007669"/>
    <property type="project" value="UniProtKB-KW"/>
</dbReference>